<evidence type="ECO:0000256" key="2">
    <source>
        <dbReference type="ARBA" id="ARBA00023136"/>
    </source>
</evidence>
<keyword evidence="7" id="KW-0969">Cilium</keyword>
<dbReference type="GO" id="GO:0009279">
    <property type="term" value="C:cell outer membrane"/>
    <property type="evidence" value="ECO:0007669"/>
    <property type="project" value="UniProtKB-SubCell"/>
</dbReference>
<dbReference type="Pfam" id="PF00691">
    <property type="entry name" value="OmpA"/>
    <property type="match status" value="1"/>
</dbReference>
<dbReference type="PROSITE" id="PS51123">
    <property type="entry name" value="OMPA_2"/>
    <property type="match status" value="1"/>
</dbReference>
<reference evidence="7 8" key="1">
    <citation type="submission" date="2014-12" db="EMBL/GenBank/DDBJ databases">
        <title>Genome assembly of Enhygromyxa salina DSM 15201.</title>
        <authorList>
            <person name="Sharma G."/>
            <person name="Subramanian S."/>
        </authorList>
    </citation>
    <scope>NUCLEOTIDE SEQUENCE [LARGE SCALE GENOMIC DNA]</scope>
    <source>
        <strain evidence="7 8">DSM 15201</strain>
    </source>
</reference>
<dbReference type="InterPro" id="IPR006665">
    <property type="entry name" value="OmpA-like"/>
</dbReference>
<comment type="subcellular location">
    <subcellularLocation>
        <location evidence="1">Cell outer membrane</location>
    </subcellularLocation>
</comment>
<evidence type="ECO:0000259" key="6">
    <source>
        <dbReference type="PROSITE" id="PS51123"/>
    </source>
</evidence>
<accession>A0A0C2D5N0</accession>
<dbReference type="InterPro" id="IPR050330">
    <property type="entry name" value="Bact_OuterMem_StrucFunc"/>
</dbReference>
<protein>
    <submittedName>
        <fullName evidence="7">Flagellar motor rotation protein MotB</fullName>
    </submittedName>
</protein>
<dbReference type="InterPro" id="IPR006664">
    <property type="entry name" value="OMP_bac"/>
</dbReference>
<evidence type="ECO:0000256" key="3">
    <source>
        <dbReference type="ARBA" id="ARBA00023237"/>
    </source>
</evidence>
<dbReference type="PROSITE" id="PS51257">
    <property type="entry name" value="PROKAR_LIPOPROTEIN"/>
    <property type="match status" value="1"/>
</dbReference>
<gene>
    <name evidence="7" type="ORF">DB30_03597</name>
</gene>
<proteinExistence type="predicted"/>
<evidence type="ECO:0000256" key="4">
    <source>
        <dbReference type="PROSITE-ProRule" id="PRU00473"/>
    </source>
</evidence>
<dbReference type="EMBL" id="JMCC02000029">
    <property type="protein sequence ID" value="KIG17000.1"/>
    <property type="molecule type" value="Genomic_DNA"/>
</dbReference>
<evidence type="ECO:0000313" key="8">
    <source>
        <dbReference type="Proteomes" id="UP000031599"/>
    </source>
</evidence>
<keyword evidence="7" id="KW-0966">Cell projection</keyword>
<dbReference type="Proteomes" id="UP000031599">
    <property type="component" value="Unassembled WGS sequence"/>
</dbReference>
<evidence type="ECO:0000313" key="7">
    <source>
        <dbReference type="EMBL" id="KIG17000.1"/>
    </source>
</evidence>
<organism evidence="7 8">
    <name type="scientific">Enhygromyxa salina</name>
    <dbReference type="NCBI Taxonomy" id="215803"/>
    <lineage>
        <taxon>Bacteria</taxon>
        <taxon>Pseudomonadati</taxon>
        <taxon>Myxococcota</taxon>
        <taxon>Polyangia</taxon>
        <taxon>Nannocystales</taxon>
        <taxon>Nannocystaceae</taxon>
        <taxon>Enhygromyxa</taxon>
    </lineage>
</organism>
<dbReference type="AlphaFoldDB" id="A0A0C2D5N0"/>
<dbReference type="InterPro" id="IPR036737">
    <property type="entry name" value="OmpA-like_sf"/>
</dbReference>
<feature type="region of interest" description="Disordered" evidence="5">
    <location>
        <begin position="175"/>
        <end position="205"/>
    </location>
</feature>
<keyword evidence="2 4" id="KW-0472">Membrane</keyword>
<evidence type="ECO:0000256" key="5">
    <source>
        <dbReference type="SAM" id="MobiDB-lite"/>
    </source>
</evidence>
<dbReference type="PRINTS" id="PR01021">
    <property type="entry name" value="OMPADOMAIN"/>
</dbReference>
<feature type="compositionally biased region" description="Basic and acidic residues" evidence="5">
    <location>
        <begin position="175"/>
        <end position="194"/>
    </location>
</feature>
<dbReference type="PANTHER" id="PTHR30329:SF21">
    <property type="entry name" value="LIPOPROTEIN YIAD-RELATED"/>
    <property type="match status" value="1"/>
</dbReference>
<name>A0A0C2D5N0_9BACT</name>
<keyword evidence="7" id="KW-0282">Flagellum</keyword>
<feature type="domain" description="OmpA-like" evidence="6">
    <location>
        <begin position="49"/>
        <end position="166"/>
    </location>
</feature>
<dbReference type="PRINTS" id="PR01023">
    <property type="entry name" value="NAFLGMOTY"/>
</dbReference>
<dbReference type="SUPFAM" id="SSF103088">
    <property type="entry name" value="OmpA-like"/>
    <property type="match status" value="1"/>
</dbReference>
<sequence>MRGLTLVTLSVVLLAGCKPKHDAVAPEPITAAITDSLEAEAAPPRVELRDDRIVIHEKIQFDLNRATIKPGSDSLLRELAALIQANPQVEQVSIEGHTCNLGSPEYNLDLSERRAAAVRKRLIREGVASSRLAARGYGLTTPLVPNSDELGRETNRRVEFRVVSQTTIARKVEVDAQGHEKVIEERKDTVRDDPAPAPKYKKRKA</sequence>
<comment type="caution">
    <text evidence="7">The sequence shown here is derived from an EMBL/GenBank/DDBJ whole genome shotgun (WGS) entry which is preliminary data.</text>
</comment>
<dbReference type="PANTHER" id="PTHR30329">
    <property type="entry name" value="STATOR ELEMENT OF FLAGELLAR MOTOR COMPLEX"/>
    <property type="match status" value="1"/>
</dbReference>
<evidence type="ECO:0000256" key="1">
    <source>
        <dbReference type="ARBA" id="ARBA00004442"/>
    </source>
</evidence>
<dbReference type="Gene3D" id="3.30.1330.60">
    <property type="entry name" value="OmpA-like domain"/>
    <property type="match status" value="1"/>
</dbReference>
<dbReference type="CDD" id="cd07185">
    <property type="entry name" value="OmpA_C-like"/>
    <property type="match status" value="1"/>
</dbReference>
<keyword evidence="3" id="KW-0998">Cell outer membrane</keyword>